<dbReference type="RefSeq" id="WP_114843215.1">
    <property type="nucleotide sequence ID" value="NZ_CP031220.1"/>
</dbReference>
<proteinExistence type="predicted"/>
<dbReference type="AlphaFoldDB" id="A0AAX2AD99"/>
<comment type="caution">
    <text evidence="1">The sequence shown here is derived from an EMBL/GenBank/DDBJ whole genome shotgun (WGS) entry which is preliminary data.</text>
</comment>
<gene>
    <name evidence="1" type="ORF">CP985_10905</name>
</gene>
<evidence type="ECO:0000313" key="2">
    <source>
        <dbReference type="Proteomes" id="UP000290092"/>
    </source>
</evidence>
<sequence length="83" mass="9674">MKKILIGHYVGSQMEPCVEEFNLQQVEAAFKYAEENHNPKSMWSLEDCAYAHLGINVDKIYIIRESNKSSIKEDKEDLLNELR</sequence>
<dbReference type="EMBL" id="NXID01000046">
    <property type="protein sequence ID" value="RXK14972.1"/>
    <property type="molecule type" value="Genomic_DNA"/>
</dbReference>
<protein>
    <submittedName>
        <fullName evidence="1">Uncharacterized protein</fullName>
    </submittedName>
</protein>
<dbReference type="KEGG" id="amyt:AMYT_a0006"/>
<organism evidence="1 2">
    <name type="scientific">Malaciobacter mytili LMG 24559</name>
    <dbReference type="NCBI Taxonomy" id="1032238"/>
    <lineage>
        <taxon>Bacteria</taxon>
        <taxon>Pseudomonadati</taxon>
        <taxon>Campylobacterota</taxon>
        <taxon>Epsilonproteobacteria</taxon>
        <taxon>Campylobacterales</taxon>
        <taxon>Arcobacteraceae</taxon>
        <taxon>Malaciobacter</taxon>
    </lineage>
</organism>
<dbReference type="Proteomes" id="UP000290092">
    <property type="component" value="Unassembled WGS sequence"/>
</dbReference>
<evidence type="ECO:0000313" key="1">
    <source>
        <dbReference type="EMBL" id="RXK14972.1"/>
    </source>
</evidence>
<keyword evidence="2" id="KW-1185">Reference proteome</keyword>
<reference evidence="1 2" key="1">
    <citation type="submission" date="2017-09" db="EMBL/GenBank/DDBJ databases">
        <title>Genomics of the genus Arcobacter.</title>
        <authorList>
            <person name="Perez-Cataluna A."/>
            <person name="Figueras M.J."/>
            <person name="Salas-Masso N."/>
        </authorList>
    </citation>
    <scope>NUCLEOTIDE SEQUENCE [LARGE SCALE GENOMIC DNA]</scope>
    <source>
        <strain evidence="1 2">CECT 7386</strain>
    </source>
</reference>
<accession>A0AAX2AD99</accession>
<name>A0AAX2AD99_9BACT</name>